<protein>
    <submittedName>
        <fullName evidence="2">Uncharacterized protein</fullName>
    </submittedName>
</protein>
<accession>A0A0D6DQD9</accession>
<dbReference type="EMBL" id="HF937078">
    <property type="protein sequence ID" value="CCW03289.1"/>
    <property type="molecule type" value="Genomic_DNA"/>
</dbReference>
<reference evidence="2" key="1">
    <citation type="submission" date="2013-03" db="EMBL/GenBank/DDBJ databases">
        <title>Microsatellite-based insight into Lupinus angustifolius genome: gene-rich regions sequencing and synteny to Medicago truncatula, Glycine max, Lotus japonicus, Phaseolus vulgaris and Cajanus cajan.</title>
        <authorList>
            <person name="Ksiazkiewicz M."/>
            <person name="Zielezinski A."/>
            <person name="Wyrwa K."/>
            <person name="Szczepaniak A."/>
            <person name="Rychel S."/>
            <person name="Karlowski W."/>
            <person name="Wolko B."/>
            <person name="Naganowska B."/>
        </authorList>
    </citation>
    <scope>NUCLEOTIDE SEQUENCE</scope>
</reference>
<keyword evidence="1" id="KW-0472">Membrane</keyword>
<evidence type="ECO:0000256" key="1">
    <source>
        <dbReference type="SAM" id="Phobius"/>
    </source>
</evidence>
<keyword evidence="1" id="KW-1133">Transmembrane helix</keyword>
<organism evidence="2">
    <name type="scientific">Lupinus angustifolius</name>
    <name type="common">Narrow-leaved blue lupine</name>
    <dbReference type="NCBI Taxonomy" id="3871"/>
    <lineage>
        <taxon>Eukaryota</taxon>
        <taxon>Viridiplantae</taxon>
        <taxon>Streptophyta</taxon>
        <taxon>Embryophyta</taxon>
        <taxon>Tracheophyta</taxon>
        <taxon>Spermatophyta</taxon>
        <taxon>Magnoliopsida</taxon>
        <taxon>eudicotyledons</taxon>
        <taxon>Gunneridae</taxon>
        <taxon>Pentapetalae</taxon>
        <taxon>rosids</taxon>
        <taxon>fabids</taxon>
        <taxon>Fabales</taxon>
        <taxon>Fabaceae</taxon>
        <taxon>Papilionoideae</taxon>
        <taxon>50 kb inversion clade</taxon>
        <taxon>genistoids sensu lato</taxon>
        <taxon>core genistoids</taxon>
        <taxon>Genisteae</taxon>
        <taxon>Lupinus</taxon>
    </lineage>
</organism>
<sequence>MAHVRTCLTPLRARLAVLSSFGILWILMLVCLSVGLSFLHENVWDLGRKEMKDPSASKILEIGQNDPYMTCLSMRDLDTNLARLDSTKDGQNTSLARATTRMAHAKCSLSSLALHLESPTWNHTPGQINKHQATSTSGKVKAAQAGSSAMPHRSLVVCTQQVGQFGLTRKHAYLMHELTLSSLLRLFKSSSQ</sequence>
<evidence type="ECO:0000313" key="2">
    <source>
        <dbReference type="EMBL" id="CCW03289.1"/>
    </source>
</evidence>
<feature type="transmembrane region" description="Helical" evidence="1">
    <location>
        <begin position="15"/>
        <end position="39"/>
    </location>
</feature>
<dbReference type="AlphaFoldDB" id="A0A0D6DQD9"/>
<name>A0A0D6DQD9_LUPAN</name>
<gene>
    <name evidence="2" type="ORF">IPGPOLAND_0000022</name>
</gene>
<keyword evidence="1" id="KW-0812">Transmembrane</keyword>
<proteinExistence type="predicted"/>